<accession>A0A832G6B5</accession>
<feature type="domain" description="Secretion system C-terminal sorting" evidence="1">
    <location>
        <begin position="772"/>
        <end position="850"/>
    </location>
</feature>
<name>A0A832G6B5_9BACT</name>
<protein>
    <submittedName>
        <fullName evidence="2">DUF3160 domain-containing protein</fullName>
    </submittedName>
</protein>
<reference evidence="2" key="1">
    <citation type="journal article" date="2020" name="mSystems">
        <title>Genome- and Community-Level Interaction Insights into Carbon Utilization and Element Cycling Functions of Hydrothermarchaeota in Hydrothermal Sediment.</title>
        <authorList>
            <person name="Zhou Z."/>
            <person name="Liu Y."/>
            <person name="Xu W."/>
            <person name="Pan J."/>
            <person name="Luo Z.H."/>
            <person name="Li M."/>
        </authorList>
    </citation>
    <scope>NUCLEOTIDE SEQUENCE [LARGE SCALE GENOMIC DNA]</scope>
    <source>
        <strain evidence="2">SpSt-500</strain>
    </source>
</reference>
<comment type="caution">
    <text evidence="2">The sequence shown here is derived from an EMBL/GenBank/DDBJ whole genome shotgun (WGS) entry which is preliminary data.</text>
</comment>
<dbReference type="Pfam" id="PF11369">
    <property type="entry name" value="DUF3160"/>
    <property type="match status" value="1"/>
</dbReference>
<dbReference type="Gene3D" id="2.60.40.4070">
    <property type="match status" value="1"/>
</dbReference>
<evidence type="ECO:0000313" key="2">
    <source>
        <dbReference type="EMBL" id="HGT47096.1"/>
    </source>
</evidence>
<gene>
    <name evidence="2" type="ORF">ENS56_03580</name>
</gene>
<dbReference type="InterPro" id="IPR026444">
    <property type="entry name" value="Secre_tail"/>
</dbReference>
<dbReference type="NCBIfam" id="TIGR04183">
    <property type="entry name" value="Por_Secre_tail"/>
    <property type="match status" value="1"/>
</dbReference>
<dbReference type="AlphaFoldDB" id="A0A832G6B5"/>
<dbReference type="SMART" id="SM01325">
    <property type="entry name" value="DUF3160"/>
    <property type="match status" value="1"/>
</dbReference>
<organism evidence="2">
    <name type="scientific">Ignavibacterium album</name>
    <dbReference type="NCBI Taxonomy" id="591197"/>
    <lineage>
        <taxon>Bacteria</taxon>
        <taxon>Pseudomonadati</taxon>
        <taxon>Ignavibacteriota</taxon>
        <taxon>Ignavibacteria</taxon>
        <taxon>Ignavibacteriales</taxon>
        <taxon>Ignavibacteriaceae</taxon>
        <taxon>Ignavibacterium</taxon>
    </lineage>
</organism>
<dbReference type="EMBL" id="DSVI01000004">
    <property type="protein sequence ID" value="HGT47096.1"/>
    <property type="molecule type" value="Genomic_DNA"/>
</dbReference>
<dbReference type="Pfam" id="PF18962">
    <property type="entry name" value="Por_Secre_tail"/>
    <property type="match status" value="1"/>
</dbReference>
<dbReference type="InterPro" id="IPR022601">
    <property type="entry name" value="DUF3160"/>
</dbReference>
<sequence length="853" mass="98327">MRKMIYLSASLIIILSISIYTQSSFNIEAYKQFIQSHQNMTSDQLLSMHPAGTFLSNINTPYNNARLFGRIDSFYQLTNYEKQLLNEHGFMVSERLNKVSFGQSLLEIFHYDLPVFVSVDAILHAFHISYDRMLMDVETGSIISRLTQLLQNLHSNQNSLNLKYASNTQMLPMLKDVDVYLTVALRLMNVNVNPYYLSNSSVVDEILSLIYNEQPSNYNLFANSCRTVDWSQFKPRGHYADNFAFPELEKYFRTMMWLGRIEFYLLQPQGVDTTICFPSIQDVQRQTIDALLIHELINLGNNRIIFNEIENAIKIFAGNQDNVTIDNISYLKNALNLNDADELLNYDRLIEFQDTLINQSFAYQMILSQILYSDPLQPDSITPASSFMLFGQRFVIDSYITASVVFDRIKFQGQSICRLFPSTLDVLFSLGNDASAQLLINELNQYHYSTNLAALRYLIDSYDDNFWSANLYSNWLKMIRKLNPPFDRSQLPSFMQTAAYWQQKMNSQLSSWTELRHDNLLYAKQSYTGGTVCSFPYSYVEPFPEFYNAIKEFSINAKNKIITLNFNNPSIKQIMIEYLTKLYGICDTLMSISNKELNSEMFTQQEISFLQRMIYETGNTSGPQFDGWYPFMFYRDEEYLMKSGLMSSDHIVADIHTTPTDCNANYQGWITHVGTGKINIGVFITPWVDGELTAFAGPVMSYYEYVTEDFLRLTDDEWSNFYLQSALRPNWVNIYLADSTGNSRGNGLTLLNVKEDNSLSPIDDFEIEITNYPNPFNSSTLIVFTVPPQLTNSNVQLSIYDVSGRIIAQLVDQSLPSGNYVYRWEGQNLSSGVYFYNLKIAEQNKSGKMILMK</sequence>
<evidence type="ECO:0000259" key="1">
    <source>
        <dbReference type="Pfam" id="PF18962"/>
    </source>
</evidence>
<proteinExistence type="predicted"/>